<dbReference type="InterPro" id="IPR016982">
    <property type="entry name" value="Mms48"/>
</dbReference>
<feature type="compositionally biased region" description="Acidic residues" evidence="5">
    <location>
        <begin position="473"/>
        <end position="486"/>
    </location>
</feature>
<evidence type="ECO:0000256" key="4">
    <source>
        <dbReference type="ARBA" id="ARBA00023136"/>
    </source>
</evidence>
<dbReference type="EMBL" id="FRDL01000006">
    <property type="protein sequence ID" value="SHN69541.1"/>
    <property type="molecule type" value="Genomic_DNA"/>
</dbReference>
<name>A0A1M7TFV0_9RHOB</name>
<keyword evidence="4 6" id="KW-0472">Membrane</keyword>
<keyword evidence="9" id="KW-1185">Reference proteome</keyword>
<organism evidence="8 9">
    <name type="scientific">Oceanicella actignis</name>
    <dbReference type="NCBI Taxonomy" id="1189325"/>
    <lineage>
        <taxon>Bacteria</taxon>
        <taxon>Pseudomonadati</taxon>
        <taxon>Pseudomonadota</taxon>
        <taxon>Alphaproteobacteria</taxon>
        <taxon>Rhodobacterales</taxon>
        <taxon>Paracoccaceae</taxon>
        <taxon>Oceanicella</taxon>
    </lineage>
</organism>
<dbReference type="InterPro" id="IPR010817">
    <property type="entry name" value="HemY_N"/>
</dbReference>
<proteinExistence type="predicted"/>
<reference evidence="8 9" key="1">
    <citation type="submission" date="2016-12" db="EMBL/GenBank/DDBJ databases">
        <authorList>
            <person name="Song W.-J."/>
            <person name="Kurnit D.M."/>
        </authorList>
    </citation>
    <scope>NUCLEOTIDE SEQUENCE [LARGE SCALE GENOMIC DNA]</scope>
    <source>
        <strain evidence="8 9">CGMCC 1.10808</strain>
    </source>
</reference>
<evidence type="ECO:0000313" key="8">
    <source>
        <dbReference type="EMBL" id="SHN69541.1"/>
    </source>
</evidence>
<feature type="domain" description="HemY N-terminal" evidence="7">
    <location>
        <begin position="30"/>
        <end position="143"/>
    </location>
</feature>
<gene>
    <name evidence="8" type="ORF">SAMN05216200_10682</name>
</gene>
<dbReference type="RefSeq" id="WP_072747516.1">
    <property type="nucleotide sequence ID" value="NZ_FOHL01000006.1"/>
</dbReference>
<evidence type="ECO:0000256" key="1">
    <source>
        <dbReference type="ARBA" id="ARBA00004370"/>
    </source>
</evidence>
<feature type="compositionally biased region" description="Basic and acidic residues" evidence="5">
    <location>
        <begin position="488"/>
        <end position="498"/>
    </location>
</feature>
<sequence>MIWLLLRAAVFVALVLAGAWGVSMLLDTPGGVELTWNGRSYLFDPLTFAGLILAGFAALWLLFKLVGLLIAIARLIGGDETALSRFFNSSSQRRGVNAMAESLIALAEGDARRAVERAEKAGRLLDHPELTNLVGAQAASLAGDKARAQAYLKALARDERTQAIGVKGLMKQAMEEGDVERALLLGRRAFALRPRDAEVMSSLFDLETRAEDWAAARRMLAAEVRAGVLPRDVGARRDAVLALAEAREALEKGDLARARDAALEANRRAPDLAPAAVAAAERLMAEGRKRRAEKILRKAWKLAPHPDIARAYAALEPDEDPVARRRRFRALIAENPDHKESRMLEAELALAAEDFPGARAALGDLPTTEPTTRALAIMAAAERGSGADEHVVRAWLAKALSAPRGERWTCEACGHVHDEWRPLCERCRAVDSLAWKQPEGAGESTAAESAMLPLIVGALEAAPTPPSRRGEDAQDAELADAPDAEAGENGRAKAEDGARPAAGA</sequence>
<dbReference type="STRING" id="1189325.SAMN04488119_106121"/>
<dbReference type="Pfam" id="PF07219">
    <property type="entry name" value="HemY_N"/>
    <property type="match status" value="1"/>
</dbReference>
<dbReference type="OrthoDB" id="9798343at2"/>
<evidence type="ECO:0000259" key="7">
    <source>
        <dbReference type="Pfam" id="PF07219"/>
    </source>
</evidence>
<comment type="subcellular location">
    <subcellularLocation>
        <location evidence="1">Membrane</location>
    </subcellularLocation>
</comment>
<feature type="transmembrane region" description="Helical" evidence="6">
    <location>
        <begin position="45"/>
        <end position="76"/>
    </location>
</feature>
<evidence type="ECO:0000313" key="9">
    <source>
        <dbReference type="Proteomes" id="UP000184066"/>
    </source>
</evidence>
<evidence type="ECO:0000256" key="3">
    <source>
        <dbReference type="ARBA" id="ARBA00022989"/>
    </source>
</evidence>
<dbReference type="Gene3D" id="1.25.40.10">
    <property type="entry name" value="Tetratricopeptide repeat domain"/>
    <property type="match status" value="1"/>
</dbReference>
<evidence type="ECO:0000256" key="2">
    <source>
        <dbReference type="ARBA" id="ARBA00022692"/>
    </source>
</evidence>
<accession>A0A1M7TFV0</accession>
<evidence type="ECO:0000256" key="5">
    <source>
        <dbReference type="SAM" id="MobiDB-lite"/>
    </source>
</evidence>
<keyword evidence="2 6" id="KW-0812">Transmembrane</keyword>
<dbReference type="InterPro" id="IPR011990">
    <property type="entry name" value="TPR-like_helical_dom_sf"/>
</dbReference>
<dbReference type="PIRSF" id="PIRSF031802">
    <property type="entry name" value="UCP031802"/>
    <property type="match status" value="1"/>
</dbReference>
<feature type="region of interest" description="Disordered" evidence="5">
    <location>
        <begin position="457"/>
        <end position="504"/>
    </location>
</feature>
<dbReference type="GO" id="GO:0016020">
    <property type="term" value="C:membrane"/>
    <property type="evidence" value="ECO:0007669"/>
    <property type="project" value="UniProtKB-SubCell"/>
</dbReference>
<dbReference type="Proteomes" id="UP000184066">
    <property type="component" value="Unassembled WGS sequence"/>
</dbReference>
<keyword evidence="3 6" id="KW-1133">Transmembrane helix</keyword>
<protein>
    <submittedName>
        <fullName evidence="8">HemY protein</fullName>
    </submittedName>
</protein>
<evidence type="ECO:0000256" key="6">
    <source>
        <dbReference type="SAM" id="Phobius"/>
    </source>
</evidence>
<dbReference type="AlphaFoldDB" id="A0A1M7TFV0"/>